<name>A0A2P8FW53_9BACT</name>
<dbReference type="GO" id="GO:0004622">
    <property type="term" value="F:phosphatidylcholine lysophospholipase activity"/>
    <property type="evidence" value="ECO:0007669"/>
    <property type="project" value="TreeGrafter"/>
</dbReference>
<dbReference type="InterPro" id="IPR051532">
    <property type="entry name" value="Ester_Hydrolysis_Enzymes"/>
</dbReference>
<dbReference type="Gene3D" id="3.40.50.1110">
    <property type="entry name" value="SGNH hydrolase"/>
    <property type="match status" value="1"/>
</dbReference>
<proteinExistence type="predicted"/>
<protein>
    <submittedName>
        <fullName evidence="2">Lysophospholipase L1-like esterase</fullName>
    </submittedName>
</protein>
<keyword evidence="3" id="KW-1185">Reference proteome</keyword>
<dbReference type="EMBL" id="PYGK01000012">
    <property type="protein sequence ID" value="PSL25953.1"/>
    <property type="molecule type" value="Genomic_DNA"/>
</dbReference>
<sequence length="250" mass="27654">MQRRTFLQAGLLATSFSLPGKYALAAHPLQSALRLAGNDEPPLVINAGIGGNNTVEMLARIEKDCLSHHPDLTVFMAGTNDMNSRKHVPLKDYEKNMRDMVKMISSTGSKVLLMTILPAYEPYLYTRHPKEFYDPEGYVARRKAVNEVIATIAADTGQTLLDMGHIFERAGNIGIEKDSLIENELNSGKTDGVHPTPEGYRLMGVVVYDCIMQRQLPHKRIVCFGDSITHGDGGTEGHSYPAYLKKLLVP</sequence>
<evidence type="ECO:0000313" key="3">
    <source>
        <dbReference type="Proteomes" id="UP000240978"/>
    </source>
</evidence>
<dbReference type="PANTHER" id="PTHR30383">
    <property type="entry name" value="THIOESTERASE 1/PROTEASE 1/LYSOPHOSPHOLIPASE L1"/>
    <property type="match status" value="1"/>
</dbReference>
<dbReference type="Proteomes" id="UP000240978">
    <property type="component" value="Unassembled WGS sequence"/>
</dbReference>
<organism evidence="2 3">
    <name type="scientific">Chitinophaga ginsengisoli</name>
    <dbReference type="NCBI Taxonomy" id="363837"/>
    <lineage>
        <taxon>Bacteria</taxon>
        <taxon>Pseudomonadati</taxon>
        <taxon>Bacteroidota</taxon>
        <taxon>Chitinophagia</taxon>
        <taxon>Chitinophagales</taxon>
        <taxon>Chitinophagaceae</taxon>
        <taxon>Chitinophaga</taxon>
    </lineage>
</organism>
<evidence type="ECO:0000313" key="2">
    <source>
        <dbReference type="EMBL" id="PSL25953.1"/>
    </source>
</evidence>
<evidence type="ECO:0000259" key="1">
    <source>
        <dbReference type="Pfam" id="PF13472"/>
    </source>
</evidence>
<gene>
    <name evidence="2" type="ORF">CLV42_112159</name>
</gene>
<comment type="caution">
    <text evidence="2">The sequence shown here is derived from an EMBL/GenBank/DDBJ whole genome shotgun (WGS) entry which is preliminary data.</text>
</comment>
<dbReference type="InterPro" id="IPR036514">
    <property type="entry name" value="SGNH_hydro_sf"/>
</dbReference>
<dbReference type="OrthoDB" id="9794725at2"/>
<dbReference type="SUPFAM" id="SSF52266">
    <property type="entry name" value="SGNH hydrolase"/>
    <property type="match status" value="2"/>
</dbReference>
<dbReference type="Pfam" id="PF13472">
    <property type="entry name" value="Lipase_GDSL_2"/>
    <property type="match status" value="1"/>
</dbReference>
<accession>A0A2P8FW53</accession>
<dbReference type="InterPro" id="IPR013830">
    <property type="entry name" value="SGNH_hydro"/>
</dbReference>
<dbReference type="RefSeq" id="WP_106604575.1">
    <property type="nucleotide sequence ID" value="NZ_PYGK01000012.1"/>
</dbReference>
<dbReference type="PANTHER" id="PTHR30383:SF5">
    <property type="entry name" value="SGNH HYDROLASE-TYPE ESTERASE DOMAIN-CONTAINING PROTEIN"/>
    <property type="match status" value="1"/>
</dbReference>
<dbReference type="AlphaFoldDB" id="A0A2P8FW53"/>
<reference evidence="2 3" key="1">
    <citation type="submission" date="2018-03" db="EMBL/GenBank/DDBJ databases">
        <title>Genomic Encyclopedia of Archaeal and Bacterial Type Strains, Phase II (KMG-II): from individual species to whole genera.</title>
        <authorList>
            <person name="Goeker M."/>
        </authorList>
    </citation>
    <scope>NUCLEOTIDE SEQUENCE [LARGE SCALE GENOMIC DNA]</scope>
    <source>
        <strain evidence="2 3">DSM 18107</strain>
    </source>
</reference>
<feature type="domain" description="SGNH hydrolase-type esterase" evidence="1">
    <location>
        <begin position="35"/>
        <end position="202"/>
    </location>
</feature>